<organism evidence="2 3">
    <name type="scientific">Caldimonas brevitalea</name>
    <dbReference type="NCBI Taxonomy" id="413882"/>
    <lineage>
        <taxon>Bacteria</taxon>
        <taxon>Pseudomonadati</taxon>
        <taxon>Pseudomonadota</taxon>
        <taxon>Betaproteobacteria</taxon>
        <taxon>Burkholderiales</taxon>
        <taxon>Sphaerotilaceae</taxon>
        <taxon>Caldimonas</taxon>
    </lineage>
</organism>
<sequence length="159" mass="17581">MQRRTLLTATGAMFLPWLSPAARAHHGWSGFDQNRPLYLEGDAATVRWRNPHVEIDLELRPGLALPPDLAQRQVPAQTSPVDAPALLRSTRLPDRKDRRWTVELAPLARMQAWQVAEIKPGTTIAVVGFTTAGEQGPPVLRAEYLFVAGKAYALRSSPV</sequence>
<dbReference type="RefSeq" id="WP_047195006.1">
    <property type="nucleotide sequence ID" value="NZ_CP011371.1"/>
</dbReference>
<proteinExistence type="predicted"/>
<feature type="signal peptide" evidence="1">
    <location>
        <begin position="1"/>
        <end position="24"/>
    </location>
</feature>
<dbReference type="Proteomes" id="UP000035352">
    <property type="component" value="Chromosome"/>
</dbReference>
<dbReference type="InterPro" id="IPR046150">
    <property type="entry name" value="DUF6152"/>
</dbReference>
<feature type="chain" id="PRO_5002551748" evidence="1">
    <location>
        <begin position="25"/>
        <end position="159"/>
    </location>
</feature>
<name>A0A0G3BS61_9BURK</name>
<evidence type="ECO:0000313" key="2">
    <source>
        <dbReference type="EMBL" id="AKJ29355.1"/>
    </source>
</evidence>
<gene>
    <name evidence="2" type="ORF">AAW51_2664</name>
</gene>
<dbReference type="STRING" id="413882.AAW51_2664"/>
<dbReference type="PATRIC" id="fig|413882.6.peg.2778"/>
<keyword evidence="1" id="KW-0732">Signal</keyword>
<keyword evidence="3" id="KW-1185">Reference proteome</keyword>
<evidence type="ECO:0000313" key="3">
    <source>
        <dbReference type="Proteomes" id="UP000035352"/>
    </source>
</evidence>
<dbReference type="Pfam" id="PF19649">
    <property type="entry name" value="DUF6152"/>
    <property type="match status" value="1"/>
</dbReference>
<accession>A0A0G3BS61</accession>
<protein>
    <submittedName>
        <fullName evidence="2">Uncharacterized protein</fullName>
    </submittedName>
</protein>
<evidence type="ECO:0000256" key="1">
    <source>
        <dbReference type="SAM" id="SignalP"/>
    </source>
</evidence>
<dbReference type="AlphaFoldDB" id="A0A0G3BS61"/>
<reference evidence="2 3" key="1">
    <citation type="submission" date="2015-05" db="EMBL/GenBank/DDBJ databases">
        <authorList>
            <person name="Tang B."/>
            <person name="Yu Y."/>
        </authorList>
    </citation>
    <scope>NUCLEOTIDE SEQUENCE [LARGE SCALE GENOMIC DNA]</scope>
    <source>
        <strain evidence="2 3">DSM 7029</strain>
    </source>
</reference>
<dbReference type="EMBL" id="CP011371">
    <property type="protein sequence ID" value="AKJ29355.1"/>
    <property type="molecule type" value="Genomic_DNA"/>
</dbReference>
<dbReference type="KEGG" id="pbh:AAW51_2664"/>